<organism evidence="4 5">
    <name type="scientific">Solanum tuberosum</name>
    <name type="common">Potato</name>
    <dbReference type="NCBI Taxonomy" id="4113"/>
    <lineage>
        <taxon>Eukaryota</taxon>
        <taxon>Viridiplantae</taxon>
        <taxon>Streptophyta</taxon>
        <taxon>Embryophyta</taxon>
        <taxon>Tracheophyta</taxon>
        <taxon>Spermatophyta</taxon>
        <taxon>Magnoliopsida</taxon>
        <taxon>eudicotyledons</taxon>
        <taxon>Gunneridae</taxon>
        <taxon>Pentapetalae</taxon>
        <taxon>asterids</taxon>
        <taxon>lamiids</taxon>
        <taxon>Solanales</taxon>
        <taxon>Solanaceae</taxon>
        <taxon>Solanoideae</taxon>
        <taxon>Solaneae</taxon>
        <taxon>Solanum</taxon>
    </lineage>
</organism>
<dbReference type="PaxDb" id="4113-PGSC0003DMT400090476"/>
<dbReference type="InParanoid" id="M1DKG7"/>
<reference evidence="5" key="1">
    <citation type="journal article" date="2011" name="Nature">
        <title>Genome sequence and analysis of the tuber crop potato.</title>
        <authorList>
            <consortium name="The Potato Genome Sequencing Consortium"/>
        </authorList>
    </citation>
    <scope>NUCLEOTIDE SEQUENCE [LARGE SCALE GENOMIC DNA]</scope>
    <source>
        <strain evidence="5">cv. DM1-3 516 R44</strain>
    </source>
</reference>
<dbReference type="InterPro" id="IPR000717">
    <property type="entry name" value="PCI_dom"/>
</dbReference>
<dbReference type="PANTHER" id="PTHR15350:SF2">
    <property type="entry name" value="EUKARYOTIC TRANSLATION INITIATION FACTOR 3 SUBUNIT M"/>
    <property type="match status" value="1"/>
</dbReference>
<name>M1DKG7_SOLTU</name>
<dbReference type="InterPro" id="IPR040750">
    <property type="entry name" value="eIF3m_C_helix"/>
</dbReference>
<comment type="similarity">
    <text evidence="1">Belongs to the CSN7/EIF3M family. CSN7 subfamily.</text>
</comment>
<reference evidence="4" key="2">
    <citation type="submission" date="2015-06" db="UniProtKB">
        <authorList>
            <consortium name="EnsemblPlants"/>
        </authorList>
    </citation>
    <scope>IDENTIFICATION</scope>
    <source>
        <strain evidence="4">DM1-3 516 R44</strain>
    </source>
</reference>
<feature type="domain" description="eIF3 subunit M C-terminal helix" evidence="3">
    <location>
        <begin position="140"/>
        <end position="167"/>
    </location>
</feature>
<dbReference type="Gramene" id="PGSC0003DMT400090476">
    <property type="protein sequence ID" value="PGSC0003DMT400090476"/>
    <property type="gene ID" value="PGSC0003DMG400040047"/>
</dbReference>
<dbReference type="AlphaFoldDB" id="M1DKG7"/>
<dbReference type="Pfam" id="PF18005">
    <property type="entry name" value="eIF3m_C_helix"/>
    <property type="match status" value="1"/>
</dbReference>
<dbReference type="Proteomes" id="UP000011115">
    <property type="component" value="Unassembled WGS sequence"/>
</dbReference>
<evidence type="ECO:0000256" key="1">
    <source>
        <dbReference type="ARBA" id="ARBA00008482"/>
    </source>
</evidence>
<dbReference type="STRING" id="4113.M1DKG7"/>
<proteinExistence type="inferred from homology"/>
<evidence type="ECO:0000259" key="3">
    <source>
        <dbReference type="Pfam" id="PF18005"/>
    </source>
</evidence>
<dbReference type="EnsemblPlants" id="PGSC0003DMT400090476">
    <property type="protein sequence ID" value="PGSC0003DMT400090476"/>
    <property type="gene ID" value="PGSC0003DMG400040047"/>
</dbReference>
<accession>M1DKG7</accession>
<feature type="domain" description="PCI" evidence="2">
    <location>
        <begin position="83"/>
        <end position="114"/>
    </location>
</feature>
<dbReference type="InterPro" id="IPR045237">
    <property type="entry name" value="COPS7/eIF3m"/>
</dbReference>
<evidence type="ECO:0000259" key="2">
    <source>
        <dbReference type="Pfam" id="PF01399"/>
    </source>
</evidence>
<dbReference type="eggNOG" id="KOG2753">
    <property type="taxonomic scope" value="Eukaryota"/>
</dbReference>
<dbReference type="HOGENOM" id="CLU_035254_2_1_1"/>
<dbReference type="PANTHER" id="PTHR15350">
    <property type="entry name" value="COP9 SIGNALOSOME COMPLEX SUBUNIT 7/DENDRITIC CELL PROTEIN GA17"/>
    <property type="match status" value="1"/>
</dbReference>
<protein>
    <submittedName>
        <fullName evidence="4">Proteasome family protein</fullName>
    </submittedName>
</protein>
<keyword evidence="5" id="KW-1185">Reference proteome</keyword>
<evidence type="ECO:0000313" key="4">
    <source>
        <dbReference type="EnsemblPlants" id="PGSC0003DMT400090476"/>
    </source>
</evidence>
<evidence type="ECO:0000313" key="5">
    <source>
        <dbReference type="Proteomes" id="UP000011115"/>
    </source>
</evidence>
<sequence>MGLFLKISNIMKKTKGSAKESFKFLIQYLGTFLDEDASAINEKKEALYAIIAFVKAPDMFQLDMPAIGQLEKDAKHALAYHEIDDIEVESWVVKAISAMLLSCKIDQMNQVITVRYAFCGSRPLLSLPLLWLYKFSSEHVFGKNQWQLLRAKLVTWKGNISGIISTIYANKIVEDSTRTMQGLVIR</sequence>
<dbReference type="Pfam" id="PF01399">
    <property type="entry name" value="PCI"/>
    <property type="match status" value="1"/>
</dbReference>